<evidence type="ECO:0000313" key="1">
    <source>
        <dbReference type="EMBL" id="UYV75547.1"/>
    </source>
</evidence>
<reference evidence="1 2" key="1">
    <citation type="submission" date="2022-01" db="EMBL/GenBank/DDBJ databases">
        <title>A chromosomal length assembly of Cordylochernes scorpioides.</title>
        <authorList>
            <person name="Zeh D."/>
            <person name="Zeh J."/>
        </authorList>
    </citation>
    <scope>NUCLEOTIDE SEQUENCE [LARGE SCALE GENOMIC DNA]</scope>
    <source>
        <strain evidence="1">IN4F17</strain>
        <tissue evidence="1">Whole Body</tissue>
    </source>
</reference>
<organism evidence="1 2">
    <name type="scientific">Cordylochernes scorpioides</name>
    <dbReference type="NCBI Taxonomy" id="51811"/>
    <lineage>
        <taxon>Eukaryota</taxon>
        <taxon>Metazoa</taxon>
        <taxon>Ecdysozoa</taxon>
        <taxon>Arthropoda</taxon>
        <taxon>Chelicerata</taxon>
        <taxon>Arachnida</taxon>
        <taxon>Pseudoscorpiones</taxon>
        <taxon>Cheliferoidea</taxon>
        <taxon>Chernetidae</taxon>
        <taxon>Cordylochernes</taxon>
    </lineage>
</organism>
<keyword evidence="2" id="KW-1185">Reference proteome</keyword>
<gene>
    <name evidence="1" type="ORF">LAZ67_13000575</name>
</gene>
<name>A0ABY6L4Y3_9ARAC</name>
<dbReference type="Proteomes" id="UP001235939">
    <property type="component" value="Chromosome 13"/>
</dbReference>
<proteinExistence type="predicted"/>
<sequence length="61" mass="6723">MSFGGSVRNDEESRDEELLRELVGEGKVKLEGCGDVGPRQHSADCNSTTKIWSQRLSEEGI</sequence>
<accession>A0ABY6L4Y3</accession>
<evidence type="ECO:0000313" key="2">
    <source>
        <dbReference type="Proteomes" id="UP001235939"/>
    </source>
</evidence>
<protein>
    <submittedName>
        <fullName evidence="1">Uncharacterized protein</fullName>
    </submittedName>
</protein>
<dbReference type="EMBL" id="CP092875">
    <property type="protein sequence ID" value="UYV75547.1"/>
    <property type="molecule type" value="Genomic_DNA"/>
</dbReference>